<sequence length="341" mass="37543">MQGYLKGFQYIIMICLILSGGCITFTHTHLPLPEQPSTLRHTPCYCHLSGIPEPTPIESEPETKPEPKPGPPRGNKYAVLISAGIARDTELAIEYWNDLVLQYNMLIENGFPEDQICVLYDKGQDYNPIAGHSITDLPVSIANIESVFKALGGIGTNTACVKRALTDEDLLYVWWMGHGSLNYDELGTCILYMPISGSKEVVVDTQLHNFIDYVSRYSKRIIAIMTCHSGGILDDINIVGSKTVTLTSSSCEESSSSYDPSLTCDRLNHAEFSYNLTCALRQYACDSLILPPVDGNVDGYSDGYVSLLETYLYVLSPLNRRSTPQIGDPDSISSSAYLNGP</sequence>
<proteinExistence type="predicted"/>
<dbReference type="Proteomes" id="UP000189681">
    <property type="component" value="Unassembled WGS sequence"/>
</dbReference>
<organism evidence="2 3">
    <name type="scientific">Candidatus Brocadia carolinensis</name>
    <dbReference type="NCBI Taxonomy" id="1004156"/>
    <lineage>
        <taxon>Bacteria</taxon>
        <taxon>Pseudomonadati</taxon>
        <taxon>Planctomycetota</taxon>
        <taxon>Candidatus Brocadiia</taxon>
        <taxon>Candidatus Brocadiales</taxon>
        <taxon>Candidatus Brocadiaceae</taxon>
        <taxon>Candidatus Brocadia</taxon>
    </lineage>
</organism>
<protein>
    <recommendedName>
        <fullName evidence="4">Peptidase C13 family protein</fullName>
    </recommendedName>
</protein>
<dbReference type="PROSITE" id="PS51257">
    <property type="entry name" value="PROKAR_LIPOPROTEIN"/>
    <property type="match status" value="1"/>
</dbReference>
<dbReference type="GO" id="GO:0006508">
    <property type="term" value="P:proteolysis"/>
    <property type="evidence" value="ECO:0007669"/>
    <property type="project" value="InterPro"/>
</dbReference>
<keyword evidence="1" id="KW-0812">Transmembrane</keyword>
<dbReference type="Pfam" id="PF01650">
    <property type="entry name" value="Peptidase_C13"/>
    <property type="match status" value="1"/>
</dbReference>
<gene>
    <name evidence="2" type="ORF">AYP45_07030</name>
</gene>
<reference evidence="2 3" key="1">
    <citation type="journal article" date="2017" name="Water Res.">
        <title>Discovery and metagenomic analysis of an anammox bacterial enrichment related to Candidatus "Brocadia caroliniensis" in a full-scale glycerol-fed nitritation-denitritation separate centrate treatment process.</title>
        <authorList>
            <person name="Park H."/>
            <person name="Brotto A.C."/>
            <person name="van Loosdrecht M.C."/>
            <person name="Chandran K."/>
        </authorList>
    </citation>
    <scope>NUCLEOTIDE SEQUENCE [LARGE SCALE GENOMIC DNA]</scope>
    <source>
        <strain evidence="2">26THWARD</strain>
    </source>
</reference>
<comment type="caution">
    <text evidence="2">The sequence shown here is derived from an EMBL/GenBank/DDBJ whole genome shotgun (WGS) entry which is preliminary data.</text>
</comment>
<dbReference type="STRING" id="1004156.AYP45_07030"/>
<keyword evidence="1" id="KW-0472">Membrane</keyword>
<evidence type="ECO:0008006" key="4">
    <source>
        <dbReference type="Google" id="ProtNLM"/>
    </source>
</evidence>
<evidence type="ECO:0000313" key="3">
    <source>
        <dbReference type="Proteomes" id="UP000189681"/>
    </source>
</evidence>
<dbReference type="EMBL" id="AYTS01000061">
    <property type="protein sequence ID" value="OOP56765.1"/>
    <property type="molecule type" value="Genomic_DNA"/>
</dbReference>
<dbReference type="GO" id="GO:0008233">
    <property type="term" value="F:peptidase activity"/>
    <property type="evidence" value="ECO:0007669"/>
    <property type="project" value="InterPro"/>
</dbReference>
<evidence type="ECO:0000313" key="2">
    <source>
        <dbReference type="EMBL" id="OOP56765.1"/>
    </source>
</evidence>
<dbReference type="AlphaFoldDB" id="A0A1V4AUF4"/>
<keyword evidence="1" id="KW-1133">Transmembrane helix</keyword>
<accession>A0A1V4AUF4</accession>
<dbReference type="InterPro" id="IPR001096">
    <property type="entry name" value="Peptidase_C13"/>
</dbReference>
<dbReference type="Gene3D" id="3.40.50.1460">
    <property type="match status" value="1"/>
</dbReference>
<evidence type="ECO:0000256" key="1">
    <source>
        <dbReference type="SAM" id="Phobius"/>
    </source>
</evidence>
<name>A0A1V4AUF4_9BACT</name>
<feature type="transmembrane region" description="Helical" evidence="1">
    <location>
        <begin position="7"/>
        <end position="26"/>
    </location>
</feature>